<organism evidence="2 3">
    <name type="scientific">Setomelanomma holmii</name>
    <dbReference type="NCBI Taxonomy" id="210430"/>
    <lineage>
        <taxon>Eukaryota</taxon>
        <taxon>Fungi</taxon>
        <taxon>Dikarya</taxon>
        <taxon>Ascomycota</taxon>
        <taxon>Pezizomycotina</taxon>
        <taxon>Dothideomycetes</taxon>
        <taxon>Pleosporomycetidae</taxon>
        <taxon>Pleosporales</taxon>
        <taxon>Pleosporineae</taxon>
        <taxon>Phaeosphaeriaceae</taxon>
        <taxon>Setomelanomma</taxon>
    </lineage>
</organism>
<dbReference type="SUPFAM" id="SSF56112">
    <property type="entry name" value="Protein kinase-like (PK-like)"/>
    <property type="match status" value="1"/>
</dbReference>
<sequence length="556" mass="61617">MALGKSVNAVSNGAPISGGTLIADTDMLAVAKGTSDSRRDSLNTPSDWSQGGKVSARLSNGSPMPHATKHPVPRIMITWFWEDSESQSARTNCYRILFSKSTNVRCQLTISITVPRTSKYWTTTKISKEPFSCGDTVFLVEPGSLPQTLQDHVYHLLSNKESDSMRENDHIALALQGVDDTLQIVSQQAAPAPFAGLLPSTTPKDGLGMTAWLEDLGCPLYSEADVQTLSCFQPPKHLLSSVHGVRVEEVMCTRDPPSANFIYSIQAFHHMKEVPGALQLKGVVLDQSRQFIRSYMLELPKTNCTLLLDHLSDSNDTAWEERATWARKLIEIVSQVHSKGYLVGTLQRRRLPVVVDASGDLHLTRVESTLSAHQITDPPEYCKLWTTCNKSTSDHDAPKLTPEFDVYQLGLMLWVIAQSWAEEVSAQTVRRRFHVFSKPPYMDTERGTFALPPLDAKIPEFYKDMVDACRRDDPSKRPSAMQLLDMMPTLSNTSHRTTGNGYIHQQLDIEFYRSCAPSTKECDTCGALLHGTSTSARLASKLASTVPNSIIFSLSL</sequence>
<proteinExistence type="predicted"/>
<dbReference type="InterPro" id="IPR011009">
    <property type="entry name" value="Kinase-like_dom_sf"/>
</dbReference>
<comment type="caution">
    <text evidence="2">The sequence shown here is derived from an EMBL/GenBank/DDBJ whole genome shotgun (WGS) entry which is preliminary data.</text>
</comment>
<evidence type="ECO:0000313" key="2">
    <source>
        <dbReference type="EMBL" id="KAF2033180.1"/>
    </source>
</evidence>
<accession>A0A9P4LQF4</accession>
<reference evidence="2" key="1">
    <citation type="journal article" date="2020" name="Stud. Mycol.">
        <title>101 Dothideomycetes genomes: a test case for predicting lifestyles and emergence of pathogens.</title>
        <authorList>
            <person name="Haridas S."/>
            <person name="Albert R."/>
            <person name="Binder M."/>
            <person name="Bloem J."/>
            <person name="Labutti K."/>
            <person name="Salamov A."/>
            <person name="Andreopoulos B."/>
            <person name="Baker S."/>
            <person name="Barry K."/>
            <person name="Bills G."/>
            <person name="Bluhm B."/>
            <person name="Cannon C."/>
            <person name="Castanera R."/>
            <person name="Culley D."/>
            <person name="Daum C."/>
            <person name="Ezra D."/>
            <person name="Gonzalez J."/>
            <person name="Henrissat B."/>
            <person name="Kuo A."/>
            <person name="Liang C."/>
            <person name="Lipzen A."/>
            <person name="Lutzoni F."/>
            <person name="Magnuson J."/>
            <person name="Mondo S."/>
            <person name="Nolan M."/>
            <person name="Ohm R."/>
            <person name="Pangilinan J."/>
            <person name="Park H.-J."/>
            <person name="Ramirez L."/>
            <person name="Alfaro M."/>
            <person name="Sun H."/>
            <person name="Tritt A."/>
            <person name="Yoshinaga Y."/>
            <person name="Zwiers L.-H."/>
            <person name="Turgeon B."/>
            <person name="Goodwin S."/>
            <person name="Spatafora J."/>
            <person name="Crous P."/>
            <person name="Grigoriev I."/>
        </authorList>
    </citation>
    <scope>NUCLEOTIDE SEQUENCE</scope>
    <source>
        <strain evidence="2">CBS 110217</strain>
    </source>
</reference>
<evidence type="ECO:0008006" key="4">
    <source>
        <dbReference type="Google" id="ProtNLM"/>
    </source>
</evidence>
<dbReference type="Gene3D" id="1.10.510.10">
    <property type="entry name" value="Transferase(Phosphotransferase) domain 1"/>
    <property type="match status" value="1"/>
</dbReference>
<dbReference type="Proteomes" id="UP000799777">
    <property type="component" value="Unassembled WGS sequence"/>
</dbReference>
<evidence type="ECO:0000313" key="3">
    <source>
        <dbReference type="Proteomes" id="UP000799777"/>
    </source>
</evidence>
<name>A0A9P4LQF4_9PLEO</name>
<dbReference type="OrthoDB" id="3734019at2759"/>
<gene>
    <name evidence="2" type="ORF">EK21DRAFT_86605</name>
</gene>
<dbReference type="EMBL" id="ML978168">
    <property type="protein sequence ID" value="KAF2033180.1"/>
    <property type="molecule type" value="Genomic_DNA"/>
</dbReference>
<evidence type="ECO:0000256" key="1">
    <source>
        <dbReference type="SAM" id="MobiDB-lite"/>
    </source>
</evidence>
<feature type="region of interest" description="Disordered" evidence="1">
    <location>
        <begin position="34"/>
        <end position="69"/>
    </location>
</feature>
<keyword evidence="3" id="KW-1185">Reference proteome</keyword>
<protein>
    <recommendedName>
        <fullName evidence="4">Protein kinase domain-containing protein</fullName>
    </recommendedName>
</protein>
<dbReference type="AlphaFoldDB" id="A0A9P4LQF4"/>